<name>A0A0G4HD50_9ALVE</name>
<reference evidence="2" key="1">
    <citation type="submission" date="2014-11" db="EMBL/GenBank/DDBJ databases">
        <authorList>
            <person name="Otto D Thomas"/>
            <person name="Naeem Raeece"/>
        </authorList>
    </citation>
    <scope>NUCLEOTIDE SEQUENCE</scope>
</reference>
<dbReference type="EMBL" id="CDMZ01002311">
    <property type="protein sequence ID" value="CEM41790.1"/>
    <property type="molecule type" value="Genomic_DNA"/>
</dbReference>
<proteinExistence type="predicted"/>
<feature type="compositionally biased region" description="Gly residues" evidence="1">
    <location>
        <begin position="114"/>
        <end position="125"/>
    </location>
</feature>
<evidence type="ECO:0000313" key="2">
    <source>
        <dbReference type="EMBL" id="CEM41790.1"/>
    </source>
</evidence>
<gene>
    <name evidence="2" type="ORF">Cvel_6359</name>
</gene>
<organism evidence="2">
    <name type="scientific">Chromera velia CCMP2878</name>
    <dbReference type="NCBI Taxonomy" id="1169474"/>
    <lineage>
        <taxon>Eukaryota</taxon>
        <taxon>Sar</taxon>
        <taxon>Alveolata</taxon>
        <taxon>Colpodellida</taxon>
        <taxon>Chromeraceae</taxon>
        <taxon>Chromera</taxon>
    </lineage>
</organism>
<protein>
    <submittedName>
        <fullName evidence="2">Uncharacterized protein</fullName>
    </submittedName>
</protein>
<sequence length="125" mass="11908">MSQDALLRQRKVKPGEVNGAAAAGVVSPSAASPYRSLGGGGETAGSPYGAETALTPVLAAVGGKAAPGSPFSTSAASPAAFPFFIGPSPSPKVSGASAEEDAALRSLALEEGGPRGGGGSALLLS</sequence>
<evidence type="ECO:0000256" key="1">
    <source>
        <dbReference type="SAM" id="MobiDB-lite"/>
    </source>
</evidence>
<feature type="region of interest" description="Disordered" evidence="1">
    <location>
        <begin position="1"/>
        <end position="21"/>
    </location>
</feature>
<dbReference type="PhylomeDB" id="A0A0G4HD50"/>
<dbReference type="AlphaFoldDB" id="A0A0G4HD50"/>
<accession>A0A0G4HD50</accession>
<dbReference type="VEuPathDB" id="CryptoDB:Cvel_6359"/>
<feature type="region of interest" description="Disordered" evidence="1">
    <location>
        <begin position="105"/>
        <end position="125"/>
    </location>
</feature>